<dbReference type="SUPFAM" id="SSF53850">
    <property type="entry name" value="Periplasmic binding protein-like II"/>
    <property type="match status" value="1"/>
</dbReference>
<dbReference type="STRING" id="83771.SAMN02910357_02402"/>
<comment type="similarity">
    <text evidence="2">Belongs to the NlpA lipoprotein family.</text>
</comment>
<evidence type="ECO:0000256" key="6">
    <source>
        <dbReference type="ARBA" id="ARBA00023288"/>
    </source>
</evidence>
<dbReference type="PANTHER" id="PTHR30429:SF0">
    <property type="entry name" value="METHIONINE-BINDING LIPOPROTEIN METQ"/>
    <property type="match status" value="1"/>
</dbReference>
<dbReference type="Gene3D" id="3.40.190.10">
    <property type="entry name" value="Periplasmic binding protein-like II"/>
    <property type="match status" value="2"/>
</dbReference>
<evidence type="ECO:0000256" key="5">
    <source>
        <dbReference type="ARBA" id="ARBA00023139"/>
    </source>
</evidence>
<keyword evidence="9" id="KW-1185">Reference proteome</keyword>
<proteinExistence type="inferred from homology"/>
<dbReference type="Proteomes" id="UP000242432">
    <property type="component" value="Unassembled WGS sequence"/>
</dbReference>
<keyword evidence="5" id="KW-0564">Palmitate</keyword>
<gene>
    <name evidence="8" type="ORF">SAMN02745213_02118</name>
</gene>
<feature type="signal peptide" evidence="7">
    <location>
        <begin position="1"/>
        <end position="20"/>
    </location>
</feature>
<keyword evidence="6" id="KW-0449">Lipoprotein</keyword>
<evidence type="ECO:0000256" key="7">
    <source>
        <dbReference type="SAM" id="SignalP"/>
    </source>
</evidence>
<keyword evidence="3 7" id="KW-0732">Signal</keyword>
<reference evidence="9" key="1">
    <citation type="submission" date="2017-02" db="EMBL/GenBank/DDBJ databases">
        <authorList>
            <person name="Varghese N."/>
            <person name="Submissions S."/>
        </authorList>
    </citation>
    <scope>NUCLEOTIDE SEQUENCE [LARGE SCALE GENOMIC DNA]</scope>
    <source>
        <strain evidence="9">DSM 3072</strain>
    </source>
</reference>
<name>A0A1T4VV60_9GAMM</name>
<evidence type="ECO:0000256" key="3">
    <source>
        <dbReference type="ARBA" id="ARBA00022729"/>
    </source>
</evidence>
<dbReference type="RefSeq" id="WP_078929431.1">
    <property type="nucleotide sequence ID" value="NZ_FUXX01000052.1"/>
</dbReference>
<feature type="chain" id="PRO_5012413968" evidence="7">
    <location>
        <begin position="21"/>
        <end position="266"/>
    </location>
</feature>
<dbReference type="InterPro" id="IPR004872">
    <property type="entry name" value="Lipoprotein_NlpA"/>
</dbReference>
<dbReference type="GO" id="GO:0016020">
    <property type="term" value="C:membrane"/>
    <property type="evidence" value="ECO:0007669"/>
    <property type="project" value="UniProtKB-SubCell"/>
</dbReference>
<keyword evidence="4" id="KW-0472">Membrane</keyword>
<evidence type="ECO:0000256" key="1">
    <source>
        <dbReference type="ARBA" id="ARBA00004635"/>
    </source>
</evidence>
<evidence type="ECO:0000256" key="2">
    <source>
        <dbReference type="ARBA" id="ARBA00008973"/>
    </source>
</evidence>
<evidence type="ECO:0000313" key="8">
    <source>
        <dbReference type="EMBL" id="SKA68890.1"/>
    </source>
</evidence>
<accession>A0A1T4VV60</accession>
<evidence type="ECO:0000256" key="4">
    <source>
        <dbReference type="ARBA" id="ARBA00023136"/>
    </source>
</evidence>
<evidence type="ECO:0000313" key="9">
    <source>
        <dbReference type="Proteomes" id="UP000242432"/>
    </source>
</evidence>
<comment type="subcellular location">
    <subcellularLocation>
        <location evidence="1">Membrane</location>
        <topology evidence="1">Lipid-anchor</topology>
    </subcellularLocation>
</comment>
<protein>
    <submittedName>
        <fullName evidence="8">D-methionine transport system substrate-binding protein</fullName>
    </submittedName>
</protein>
<dbReference type="PANTHER" id="PTHR30429">
    <property type="entry name" value="D-METHIONINE-BINDING LIPOPROTEIN METQ"/>
    <property type="match status" value="1"/>
</dbReference>
<sequence length="266" mass="29431">MKKLVIATLLSSALISSAFAFDKDHSTLTFSKSQGPYSELFISGVQPILEKQGYTVKGIDLSDLLQADLALNEGEVDFNVEQHTAYLENFNKTQDGHLVPLTPIPTVPAGIYPGAKKDLTEIKDGDTIAVPNDASNTARAYNILQKIGWIKLDPKVEPSKVTKLDIVENPFNLEFVEMKSLNIPAVASDFAYVVITGSVVYNAKVPPESVLAQEDIAPHLLLQLVVQEKNKDAVWAKDIKDAYQSEEFAKYIKENNTGLWYVPEYK</sequence>
<dbReference type="Pfam" id="PF03180">
    <property type="entry name" value="Lipoprotein_9"/>
    <property type="match status" value="1"/>
</dbReference>
<dbReference type="AlphaFoldDB" id="A0A1T4VV60"/>
<organism evidence="8 9">
    <name type="scientific">Succinivibrio dextrinosolvens DSM 3072</name>
    <dbReference type="NCBI Taxonomy" id="1123324"/>
    <lineage>
        <taxon>Bacteria</taxon>
        <taxon>Pseudomonadati</taxon>
        <taxon>Pseudomonadota</taxon>
        <taxon>Gammaproteobacteria</taxon>
        <taxon>Aeromonadales</taxon>
        <taxon>Succinivibrionaceae</taxon>
        <taxon>Succinivibrio</taxon>
    </lineage>
</organism>
<dbReference type="EMBL" id="FUXX01000052">
    <property type="protein sequence ID" value="SKA68890.1"/>
    <property type="molecule type" value="Genomic_DNA"/>
</dbReference>